<dbReference type="Proteomes" id="UP000054988">
    <property type="component" value="Unassembled WGS sequence"/>
</dbReference>
<comment type="caution">
    <text evidence="2">The sequence shown here is derived from an EMBL/GenBank/DDBJ whole genome shotgun (WGS) entry which is preliminary data.</text>
</comment>
<evidence type="ECO:0000313" key="2">
    <source>
        <dbReference type="EMBL" id="KTB44675.1"/>
    </source>
</evidence>
<sequence>MTPEPIAVTEANLQIASTTKGDLEAADQGVLVRRGSEAYAGSKDPMEMDAVSAADNNEDSREGGNEHGFVDAEAEASNAAHSDDESNSK</sequence>
<dbReference type="EMBL" id="LATX01000880">
    <property type="protein sequence ID" value="KTB44675.1"/>
    <property type="molecule type" value="Genomic_DNA"/>
</dbReference>
<dbReference type="AlphaFoldDB" id="A0A0W0G7Y9"/>
<feature type="compositionally biased region" description="Basic and acidic residues" evidence="1">
    <location>
        <begin position="58"/>
        <end position="70"/>
    </location>
</feature>
<name>A0A0W0G7Y9_MONRR</name>
<accession>A0A0W0G7Y9</accession>
<evidence type="ECO:0000313" key="3">
    <source>
        <dbReference type="Proteomes" id="UP000054988"/>
    </source>
</evidence>
<feature type="region of interest" description="Disordered" evidence="1">
    <location>
        <begin position="38"/>
        <end position="89"/>
    </location>
</feature>
<reference evidence="2 3" key="1">
    <citation type="submission" date="2015-12" db="EMBL/GenBank/DDBJ databases">
        <title>Draft genome sequence of Moniliophthora roreri, the causal agent of frosty pod rot of cacao.</title>
        <authorList>
            <person name="Aime M.C."/>
            <person name="Diaz-Valderrama J.R."/>
            <person name="Kijpornyongpan T."/>
            <person name="Phillips-Mora W."/>
        </authorList>
    </citation>
    <scope>NUCLEOTIDE SEQUENCE [LARGE SCALE GENOMIC DNA]</scope>
    <source>
        <strain evidence="2 3">MCA 2952</strain>
    </source>
</reference>
<organism evidence="2 3">
    <name type="scientific">Moniliophthora roreri</name>
    <name type="common">Frosty pod rot fungus</name>
    <name type="synonym">Monilia roreri</name>
    <dbReference type="NCBI Taxonomy" id="221103"/>
    <lineage>
        <taxon>Eukaryota</taxon>
        <taxon>Fungi</taxon>
        <taxon>Dikarya</taxon>
        <taxon>Basidiomycota</taxon>
        <taxon>Agaricomycotina</taxon>
        <taxon>Agaricomycetes</taxon>
        <taxon>Agaricomycetidae</taxon>
        <taxon>Agaricales</taxon>
        <taxon>Marasmiineae</taxon>
        <taxon>Marasmiaceae</taxon>
        <taxon>Moniliophthora</taxon>
    </lineage>
</organism>
<gene>
    <name evidence="2" type="ORF">WG66_2752</name>
</gene>
<evidence type="ECO:0000256" key="1">
    <source>
        <dbReference type="SAM" id="MobiDB-lite"/>
    </source>
</evidence>
<proteinExistence type="predicted"/>
<protein>
    <submittedName>
        <fullName evidence="2">Uncharacterized protein</fullName>
    </submittedName>
</protein>